<accession>A0A521FZC1</accession>
<keyword evidence="3" id="KW-1185">Reference proteome</keyword>
<comment type="caution">
    <text evidence="2">The sequence shown here is derived from an EMBL/GenBank/DDBJ whole genome shotgun (WGS) entry which is preliminary data.</text>
</comment>
<feature type="transmembrane region" description="Helical" evidence="1">
    <location>
        <begin position="81"/>
        <end position="98"/>
    </location>
</feature>
<feature type="transmembrane region" description="Helical" evidence="1">
    <location>
        <begin position="60"/>
        <end position="75"/>
    </location>
</feature>
<name>A0A521FZC1_9BACT</name>
<keyword evidence="1" id="KW-1133">Transmembrane helix</keyword>
<evidence type="ECO:0000313" key="3">
    <source>
        <dbReference type="Proteomes" id="UP000316238"/>
    </source>
</evidence>
<evidence type="ECO:0000256" key="1">
    <source>
        <dbReference type="SAM" id="Phobius"/>
    </source>
</evidence>
<dbReference type="EMBL" id="NQJD01000045">
    <property type="protein sequence ID" value="TAA73991.1"/>
    <property type="molecule type" value="Genomic_DNA"/>
</dbReference>
<evidence type="ECO:0000313" key="2">
    <source>
        <dbReference type="EMBL" id="TAA73991.1"/>
    </source>
</evidence>
<gene>
    <name evidence="2" type="ORF">CDV28_14514</name>
</gene>
<organism evidence="2 3">
    <name type="scientific">Candidatus Electronema aureum</name>
    <dbReference type="NCBI Taxonomy" id="2005002"/>
    <lineage>
        <taxon>Bacteria</taxon>
        <taxon>Pseudomonadati</taxon>
        <taxon>Thermodesulfobacteriota</taxon>
        <taxon>Desulfobulbia</taxon>
        <taxon>Desulfobulbales</taxon>
        <taxon>Desulfobulbaceae</taxon>
        <taxon>Candidatus Electronema</taxon>
    </lineage>
</organism>
<feature type="transmembrane region" description="Helical" evidence="1">
    <location>
        <begin position="15"/>
        <end position="48"/>
    </location>
</feature>
<dbReference type="Proteomes" id="UP000316238">
    <property type="component" value="Unassembled WGS sequence"/>
</dbReference>
<dbReference type="AlphaFoldDB" id="A0A521FZC1"/>
<protein>
    <submittedName>
        <fullName evidence="2">Uncharacterized protein</fullName>
    </submittedName>
</protein>
<keyword evidence="1" id="KW-0812">Transmembrane</keyword>
<keyword evidence="1" id="KW-0472">Membrane</keyword>
<reference evidence="2" key="1">
    <citation type="submission" date="2017-07" db="EMBL/GenBank/DDBJ databases">
        <title>The cable genome - Insights into the physiology and evolution of filamentous bacteria capable of sulfide oxidation via long distance electron transfer.</title>
        <authorList>
            <person name="Thorup C."/>
            <person name="Bjerg J.T."/>
            <person name="Schreiber L."/>
            <person name="Nielsen L.P."/>
            <person name="Kjeldsen K.U."/>
            <person name="Boesen T."/>
            <person name="Boggild A."/>
            <person name="Meysman F."/>
            <person name="Geelhoed J."/>
            <person name="Schramm A."/>
        </authorList>
    </citation>
    <scope>NUCLEOTIDE SEQUENCE [LARGE SCALE GENOMIC DNA]</scope>
    <source>
        <strain evidence="2">GS</strain>
    </source>
</reference>
<proteinExistence type="predicted"/>
<sequence>MDFKPGFRISRTDSAVLVVGFLCAAFCWRISALASLLLLFVLANFFAFCNVLRMSRPSELTWAAGFLLLSCSALRTGTPSWLLVLAIASTATIGLALLEMRKPSYHGVFWQRLNPELPAWFQQHSTD</sequence>